<evidence type="ECO:0000256" key="4">
    <source>
        <dbReference type="ARBA" id="ARBA00037874"/>
    </source>
</evidence>
<accession>A0A915IPD3</accession>
<dbReference type="AlphaFoldDB" id="A0A915IPD3"/>
<dbReference type="GO" id="GO:0047372">
    <property type="term" value="F:monoacylglycerol lipase activity"/>
    <property type="evidence" value="ECO:0007669"/>
    <property type="project" value="UniProtKB-EC"/>
</dbReference>
<comment type="catalytic activity">
    <reaction evidence="6">
        <text>1-dodecanoylglycerol + H2O = dodecanoate + glycerol + H(+)</text>
        <dbReference type="Rhea" id="RHEA:44316"/>
        <dbReference type="ChEBI" id="CHEBI:15377"/>
        <dbReference type="ChEBI" id="CHEBI:15378"/>
        <dbReference type="ChEBI" id="CHEBI:17754"/>
        <dbReference type="ChEBI" id="CHEBI:18262"/>
        <dbReference type="ChEBI" id="CHEBI:75539"/>
    </reaction>
</comment>
<dbReference type="Proteomes" id="UP000887565">
    <property type="component" value="Unplaced"/>
</dbReference>
<dbReference type="InterPro" id="IPR050266">
    <property type="entry name" value="AB_hydrolase_sf"/>
</dbReference>
<organism evidence="9 10">
    <name type="scientific">Romanomermis culicivorax</name>
    <name type="common">Nematode worm</name>
    <dbReference type="NCBI Taxonomy" id="13658"/>
    <lineage>
        <taxon>Eukaryota</taxon>
        <taxon>Metazoa</taxon>
        <taxon>Ecdysozoa</taxon>
        <taxon>Nematoda</taxon>
        <taxon>Enoplea</taxon>
        <taxon>Dorylaimia</taxon>
        <taxon>Mermithida</taxon>
        <taxon>Mermithoidea</taxon>
        <taxon>Mermithidae</taxon>
        <taxon>Romanomermis</taxon>
    </lineage>
</organism>
<dbReference type="GO" id="GO:0031902">
    <property type="term" value="C:late endosome membrane"/>
    <property type="evidence" value="ECO:0007669"/>
    <property type="project" value="UniProtKB-SubCell"/>
</dbReference>
<evidence type="ECO:0000256" key="3">
    <source>
        <dbReference type="ARBA" id="ARBA00037797"/>
    </source>
</evidence>
<comment type="catalytic activity">
    <reaction evidence="1">
        <text>Hydrolyzes glycerol monoesters of long-chain fatty acids.</text>
        <dbReference type="EC" id="3.1.1.23"/>
    </reaction>
</comment>
<feature type="domain" description="AB hydrolase-1" evidence="8">
    <location>
        <begin position="15"/>
        <end position="169"/>
    </location>
</feature>
<dbReference type="PANTHER" id="PTHR43798">
    <property type="entry name" value="MONOACYLGLYCEROL LIPASE"/>
    <property type="match status" value="1"/>
</dbReference>
<dbReference type="GO" id="GO:0046464">
    <property type="term" value="P:acylglycerol catabolic process"/>
    <property type="evidence" value="ECO:0007669"/>
    <property type="project" value="TreeGrafter"/>
</dbReference>
<evidence type="ECO:0000259" key="8">
    <source>
        <dbReference type="Pfam" id="PF00561"/>
    </source>
</evidence>
<dbReference type="Pfam" id="PF00561">
    <property type="entry name" value="Abhydrolase_1"/>
    <property type="match status" value="1"/>
</dbReference>
<evidence type="ECO:0000313" key="10">
    <source>
        <dbReference type="WBParaSite" id="nRc.2.0.1.t15730-RA"/>
    </source>
</evidence>
<evidence type="ECO:0000313" key="9">
    <source>
        <dbReference type="Proteomes" id="UP000887565"/>
    </source>
</evidence>
<dbReference type="WBParaSite" id="nRc.2.0.1.t15730-RA">
    <property type="protein sequence ID" value="nRc.2.0.1.t15730-RA"/>
    <property type="gene ID" value="nRc.2.0.1.g15730"/>
</dbReference>
<comment type="function">
    <text evidence="7">Lipase that preferentially hydrolysis medium-chain saturated monoacylglycerols including 2-arachidonoylglycerol. Through 2-arachidonoylglycerol degradation may regulate endocannabinoid signaling pathways. Also has a lysophosphatidyl lipase activity with a preference for lysophosphatidylglycerol among other lysophospholipids. Also able to degrade bis(monoacylglycero)phosphate (BMP) and constitutes the major enzyme for BMP catabolism. BMP, also known as lysobisphosphatidic acid, is enriched in late endosomes and lysosomes and plays a key role in the formation of intraluminal vesicles and in lipid sorting.</text>
</comment>
<dbReference type="Gene3D" id="3.40.50.1820">
    <property type="entry name" value="alpha/beta hydrolase"/>
    <property type="match status" value="1"/>
</dbReference>
<name>A0A915IPD3_ROMCU</name>
<comment type="subcellular location">
    <subcellularLocation>
        <location evidence="3">Late endosome membrane</location>
        <topology evidence="3">Single-pass type II membrane protein</topology>
    </subcellularLocation>
    <subcellularLocation>
        <location evidence="4">Lysosome membrane</location>
        <topology evidence="4">Single-pass type II membrane protein</topology>
    </subcellularLocation>
    <subcellularLocation>
        <location evidence="5">Mitochondrion membrane</location>
        <topology evidence="5">Single-pass type II membrane protein</topology>
    </subcellularLocation>
</comment>
<dbReference type="GO" id="GO:0031966">
    <property type="term" value="C:mitochondrial membrane"/>
    <property type="evidence" value="ECO:0007669"/>
    <property type="project" value="UniProtKB-SubCell"/>
</dbReference>
<evidence type="ECO:0000256" key="1">
    <source>
        <dbReference type="ARBA" id="ARBA00001613"/>
    </source>
</evidence>
<dbReference type="SUPFAM" id="SSF53474">
    <property type="entry name" value="alpha/beta-Hydrolases"/>
    <property type="match status" value="1"/>
</dbReference>
<evidence type="ECO:0000256" key="7">
    <source>
        <dbReference type="ARBA" id="ARBA00049568"/>
    </source>
</evidence>
<evidence type="ECO:0000256" key="5">
    <source>
        <dbReference type="ARBA" id="ARBA00046308"/>
    </source>
</evidence>
<sequence>MLIFDKYSSKSRYKNIVMAHSYGTCFAAILSRERPNLIGHLILISCGAPVPLVPDGGVFRLPTVVFQLVRPILNYNFRRLAYHIKPSSKNFRRAFGMVDSKAVRFIMLGQNWPQGDRIYHQQINVPTLLIYGLSDRLVSLDEMNDMRKTIPAAHLEVIEQASHMVMQENADQVNELVDKFLLTDKPDYNGSLCTETSVRAVNKSVDVGGDFKRHKNFLSRHSTGGILSEKSDIAKNNKRPKSSGCKLTACMPTFKVY</sequence>
<protein>
    <recommendedName>
        <fullName evidence="2">acylglycerol lipase</fullName>
        <ecNumber evidence="2">3.1.1.23</ecNumber>
    </recommendedName>
</protein>
<reference evidence="10" key="1">
    <citation type="submission" date="2022-11" db="UniProtKB">
        <authorList>
            <consortium name="WormBaseParasite"/>
        </authorList>
    </citation>
    <scope>IDENTIFICATION</scope>
</reference>
<keyword evidence="9" id="KW-1185">Reference proteome</keyword>
<dbReference type="InterPro" id="IPR029058">
    <property type="entry name" value="AB_hydrolase_fold"/>
</dbReference>
<dbReference type="PANTHER" id="PTHR43798:SF5">
    <property type="entry name" value="MONOACYLGLYCEROL LIPASE ABHD6"/>
    <property type="match status" value="1"/>
</dbReference>
<dbReference type="EC" id="3.1.1.23" evidence="2"/>
<evidence type="ECO:0000256" key="2">
    <source>
        <dbReference type="ARBA" id="ARBA00013254"/>
    </source>
</evidence>
<dbReference type="InterPro" id="IPR000073">
    <property type="entry name" value="AB_hydrolase_1"/>
</dbReference>
<dbReference type="GO" id="GO:0005765">
    <property type="term" value="C:lysosomal membrane"/>
    <property type="evidence" value="ECO:0007669"/>
    <property type="project" value="UniProtKB-SubCell"/>
</dbReference>
<proteinExistence type="predicted"/>
<evidence type="ECO:0000256" key="6">
    <source>
        <dbReference type="ARBA" id="ARBA00047662"/>
    </source>
</evidence>